<name>A0A2V1GWY9_9GAMM</name>
<evidence type="ECO:0008006" key="3">
    <source>
        <dbReference type="Google" id="ProtNLM"/>
    </source>
</evidence>
<reference evidence="1 2" key="1">
    <citation type="submission" date="2018-04" db="EMBL/GenBank/DDBJ databases">
        <title>Thalassorhabdus spongiae gen. nov., sp. nov., isolated from a marine sponge in South-West Iceland.</title>
        <authorList>
            <person name="Knobloch S."/>
            <person name="Daussin A."/>
            <person name="Johannsson R."/>
            <person name="Marteinsson V.T."/>
        </authorList>
    </citation>
    <scope>NUCLEOTIDE SEQUENCE [LARGE SCALE GENOMIC DNA]</scope>
    <source>
        <strain evidence="1 2">Hp12</strain>
    </source>
</reference>
<dbReference type="OrthoDB" id="9182871at2"/>
<dbReference type="InterPro" id="IPR032710">
    <property type="entry name" value="NTF2-like_dom_sf"/>
</dbReference>
<dbReference type="EMBL" id="QDDL01000002">
    <property type="protein sequence ID" value="PVZ70173.1"/>
    <property type="molecule type" value="Genomic_DNA"/>
</dbReference>
<protein>
    <recommendedName>
        <fullName evidence="3">Ester cyclase</fullName>
    </recommendedName>
</protein>
<dbReference type="GO" id="GO:0030638">
    <property type="term" value="P:polyketide metabolic process"/>
    <property type="evidence" value="ECO:0007669"/>
    <property type="project" value="InterPro"/>
</dbReference>
<sequence length="150" mass="17224">MTNTERNKQTVAKIYSICWNNGDMEEIDKVFDDNVEHDQFLEDWPKGKEGFKTLVKFWRTAFPDIKEEALEIIGEGNKVASRFRLSGTHLGDFYGIPGTGRKIDILGAEIFEFNEDGKVIKYFYHEDTMGLFMQIGLLPLDHDKIAGVNN</sequence>
<dbReference type="RefSeq" id="WP_116686246.1">
    <property type="nucleotide sequence ID" value="NZ_CAWNYD010000002.1"/>
</dbReference>
<dbReference type="PANTHER" id="PTHR38436:SF1">
    <property type="entry name" value="ESTER CYCLASE"/>
    <property type="match status" value="1"/>
</dbReference>
<dbReference type="SUPFAM" id="SSF54427">
    <property type="entry name" value="NTF2-like"/>
    <property type="match status" value="1"/>
</dbReference>
<dbReference type="Pfam" id="PF07366">
    <property type="entry name" value="SnoaL"/>
    <property type="match status" value="1"/>
</dbReference>
<dbReference type="Proteomes" id="UP000244906">
    <property type="component" value="Unassembled WGS sequence"/>
</dbReference>
<comment type="caution">
    <text evidence="1">The sequence shown here is derived from an EMBL/GenBank/DDBJ whole genome shotgun (WGS) entry which is preliminary data.</text>
</comment>
<proteinExistence type="predicted"/>
<evidence type="ECO:0000313" key="1">
    <source>
        <dbReference type="EMBL" id="PVZ70173.1"/>
    </source>
</evidence>
<dbReference type="AlphaFoldDB" id="A0A2V1GWY9"/>
<evidence type="ECO:0000313" key="2">
    <source>
        <dbReference type="Proteomes" id="UP000244906"/>
    </source>
</evidence>
<dbReference type="InterPro" id="IPR009959">
    <property type="entry name" value="Cyclase_SnoaL-like"/>
</dbReference>
<gene>
    <name evidence="1" type="ORF">DC094_06105</name>
</gene>
<accession>A0A2V1GWY9</accession>
<dbReference type="PANTHER" id="PTHR38436">
    <property type="entry name" value="POLYKETIDE CYCLASE SNOAL-LIKE DOMAIN"/>
    <property type="match status" value="1"/>
</dbReference>
<organism evidence="1 2">
    <name type="scientific">Pelagibaculum spongiae</name>
    <dbReference type="NCBI Taxonomy" id="2080658"/>
    <lineage>
        <taxon>Bacteria</taxon>
        <taxon>Pseudomonadati</taxon>
        <taxon>Pseudomonadota</taxon>
        <taxon>Gammaproteobacteria</taxon>
        <taxon>Oceanospirillales</taxon>
        <taxon>Pelagibaculum</taxon>
    </lineage>
</organism>
<dbReference type="Gene3D" id="3.10.450.50">
    <property type="match status" value="1"/>
</dbReference>
<keyword evidence="2" id="KW-1185">Reference proteome</keyword>